<dbReference type="EMBL" id="UZAK01015243">
    <property type="protein sequence ID" value="VDP05242.1"/>
    <property type="molecule type" value="Genomic_DNA"/>
</dbReference>
<organism evidence="4">
    <name type="scientific">Schistosoma curassoni</name>
    <dbReference type="NCBI Taxonomy" id="6186"/>
    <lineage>
        <taxon>Eukaryota</taxon>
        <taxon>Metazoa</taxon>
        <taxon>Spiralia</taxon>
        <taxon>Lophotrochozoa</taxon>
        <taxon>Platyhelminthes</taxon>
        <taxon>Trematoda</taxon>
        <taxon>Digenea</taxon>
        <taxon>Strigeidida</taxon>
        <taxon>Schistosomatoidea</taxon>
        <taxon>Schistosomatidae</taxon>
        <taxon>Schistosoma</taxon>
    </lineage>
</organism>
<gene>
    <name evidence="2" type="ORF">SCUD_LOCUS6567</name>
</gene>
<evidence type="ECO:0000313" key="4">
    <source>
        <dbReference type="WBParaSite" id="SCUD_0000656701-mRNA-1"/>
    </source>
</evidence>
<sequence>MNAQISEEKMHALSGLELRRRASHMNEQLEKELKQVSYCVPKFTVFNIFFHNSTVLSDKFFLSVNYFNIFLIVMLDPSYSLYSFCILCRTLQ</sequence>
<reference evidence="2 3" key="2">
    <citation type="submission" date="2018-11" db="EMBL/GenBank/DDBJ databases">
        <authorList>
            <consortium name="Pathogen Informatics"/>
        </authorList>
    </citation>
    <scope>NUCLEOTIDE SEQUENCE [LARGE SCALE GENOMIC DNA]</scope>
    <source>
        <strain evidence="2">Dakar</strain>
        <strain evidence="3">Dakar, Senegal</strain>
    </source>
</reference>
<evidence type="ECO:0000256" key="1">
    <source>
        <dbReference type="SAM" id="Phobius"/>
    </source>
</evidence>
<reference evidence="4" key="1">
    <citation type="submission" date="2016-06" db="UniProtKB">
        <authorList>
            <consortium name="WormBaseParasite"/>
        </authorList>
    </citation>
    <scope>IDENTIFICATION</scope>
</reference>
<dbReference type="AlphaFoldDB" id="A0A183JV24"/>
<evidence type="ECO:0000313" key="3">
    <source>
        <dbReference type="Proteomes" id="UP000279833"/>
    </source>
</evidence>
<keyword evidence="1" id="KW-1133">Transmembrane helix</keyword>
<protein>
    <submittedName>
        <fullName evidence="4">BHLH domain-containing protein</fullName>
    </submittedName>
</protein>
<dbReference type="WBParaSite" id="SCUD_0000656701-mRNA-1">
    <property type="protein sequence ID" value="SCUD_0000656701-mRNA-1"/>
    <property type="gene ID" value="SCUD_0000656701"/>
</dbReference>
<dbReference type="Proteomes" id="UP000279833">
    <property type="component" value="Unassembled WGS sequence"/>
</dbReference>
<keyword evidence="1" id="KW-0812">Transmembrane</keyword>
<evidence type="ECO:0000313" key="2">
    <source>
        <dbReference type="EMBL" id="VDP05242.1"/>
    </source>
</evidence>
<proteinExistence type="predicted"/>
<feature type="transmembrane region" description="Helical" evidence="1">
    <location>
        <begin position="66"/>
        <end position="88"/>
    </location>
</feature>
<accession>A0A183JV24</accession>
<keyword evidence="3" id="KW-1185">Reference proteome</keyword>
<keyword evidence="1" id="KW-0472">Membrane</keyword>
<name>A0A183JV24_9TREM</name>